<name>A0ABQ6T3L1_9GAMM</name>
<dbReference type="EMBL" id="VYKI01000004">
    <property type="protein sequence ID" value="KAA9002262.1"/>
    <property type="molecule type" value="Genomic_DNA"/>
</dbReference>
<keyword evidence="1" id="KW-0812">Transmembrane</keyword>
<evidence type="ECO:0008006" key="4">
    <source>
        <dbReference type="Google" id="ProtNLM"/>
    </source>
</evidence>
<evidence type="ECO:0000313" key="3">
    <source>
        <dbReference type="Proteomes" id="UP000326367"/>
    </source>
</evidence>
<dbReference type="RefSeq" id="WP_150453776.1">
    <property type="nucleotide sequence ID" value="NZ_VYKI01000004.1"/>
</dbReference>
<protein>
    <recommendedName>
        <fullName evidence="4">TIGR04438 family Trp-rich protein</fullName>
    </recommendedName>
</protein>
<comment type="caution">
    <text evidence="2">The sequence shown here is derived from an EMBL/GenBank/DDBJ whole genome shotgun (WGS) entry which is preliminary data.</text>
</comment>
<keyword evidence="1" id="KW-1133">Transmembrane helix</keyword>
<evidence type="ECO:0000313" key="2">
    <source>
        <dbReference type="EMBL" id="KAA9002262.1"/>
    </source>
</evidence>
<keyword evidence="3" id="KW-1185">Reference proteome</keyword>
<organism evidence="2 3">
    <name type="scientific">Stenotrophomonas cyclobalanopsidis</name>
    <dbReference type="NCBI Taxonomy" id="2771362"/>
    <lineage>
        <taxon>Bacteria</taxon>
        <taxon>Pseudomonadati</taxon>
        <taxon>Pseudomonadota</taxon>
        <taxon>Gammaproteobacteria</taxon>
        <taxon>Lysobacterales</taxon>
        <taxon>Lysobacteraceae</taxon>
        <taxon>Stenotrophomonas</taxon>
    </lineage>
</organism>
<proteinExistence type="predicted"/>
<sequence length="60" mass="6964">MLAALPLVWAIATVEWVWAGVIWLVLYVLDWFPGAVRHARSKIVRAVRDPNYSYERRPNA</sequence>
<reference evidence="2 3" key="1">
    <citation type="journal article" date="2020" name="Antonie Van Leeuwenhoek">
        <title>Stenotrophomonas cyclobalanopsidis sp. nov., isolated from the leaf spot disease of Cyclobalanopsis patelliformis.</title>
        <authorList>
            <person name="Bian D.R."/>
            <person name="Xue H."/>
            <person name="Piao C.G."/>
            <person name="Li Y."/>
        </authorList>
    </citation>
    <scope>NUCLEOTIDE SEQUENCE [LARGE SCALE GENOMIC DNA]</scope>
    <source>
        <strain evidence="2 3">TPQG1-4</strain>
    </source>
</reference>
<dbReference type="Proteomes" id="UP000326367">
    <property type="component" value="Unassembled WGS sequence"/>
</dbReference>
<evidence type="ECO:0000256" key="1">
    <source>
        <dbReference type="SAM" id="Phobius"/>
    </source>
</evidence>
<gene>
    <name evidence="2" type="ORF">FJU31_05145</name>
</gene>
<accession>A0ABQ6T3L1</accession>
<feature type="transmembrane region" description="Helical" evidence="1">
    <location>
        <begin position="6"/>
        <end position="32"/>
    </location>
</feature>
<keyword evidence="1" id="KW-0472">Membrane</keyword>